<reference evidence="2" key="1">
    <citation type="journal article" date="2016" name="Front. Microbiol.">
        <title>Genome Sequence of the Piezophilic, Mesophilic Sulfate-Reducing Bacterium Desulfovibrio indicus J2T.</title>
        <authorList>
            <person name="Cao J."/>
            <person name="Maignien L."/>
            <person name="Shao Z."/>
            <person name="Alain K."/>
            <person name="Jebbar M."/>
        </authorList>
    </citation>
    <scope>NUCLEOTIDE SEQUENCE</scope>
    <source>
        <strain evidence="2">DSM 16372</strain>
    </source>
</reference>
<dbReference type="RefSeq" id="WP_238229634.1">
    <property type="nucleotide sequence ID" value="NZ_BPQO01000004.1"/>
</dbReference>
<keyword evidence="1" id="KW-0812">Transmembrane</keyword>
<dbReference type="Proteomes" id="UP001055247">
    <property type="component" value="Unassembled WGS sequence"/>
</dbReference>
<evidence type="ECO:0000313" key="2">
    <source>
        <dbReference type="EMBL" id="GJD87636.1"/>
    </source>
</evidence>
<gene>
    <name evidence="2" type="ORF">BHAOGJBA_1141</name>
</gene>
<reference evidence="2" key="2">
    <citation type="submission" date="2021-08" db="EMBL/GenBank/DDBJ databases">
        <authorList>
            <person name="Tani A."/>
            <person name="Ola A."/>
            <person name="Ogura Y."/>
            <person name="Katsura K."/>
            <person name="Hayashi T."/>
        </authorList>
    </citation>
    <scope>NUCLEOTIDE SEQUENCE</scope>
    <source>
        <strain evidence="2">DSM 16372</strain>
    </source>
</reference>
<sequence length="76" mass="8115">MNIRTIASRYAATDWNSPKLKAFDYALSIATVGYGLHVGSPLVVVAGAAGAAATWWGLNARIVRGVQGAMRRRARN</sequence>
<keyword evidence="3" id="KW-1185">Reference proteome</keyword>
<feature type="transmembrane region" description="Helical" evidence="1">
    <location>
        <begin position="42"/>
        <end position="63"/>
    </location>
</feature>
<protein>
    <submittedName>
        <fullName evidence="2">Uncharacterized protein</fullName>
    </submittedName>
</protein>
<dbReference type="EMBL" id="BPQO01000004">
    <property type="protein sequence ID" value="GJD87636.1"/>
    <property type="molecule type" value="Genomic_DNA"/>
</dbReference>
<keyword evidence="1" id="KW-0472">Membrane</keyword>
<dbReference type="AlphaFoldDB" id="A0AAV4ZGS6"/>
<accession>A0AAV4ZGS6</accession>
<proteinExistence type="predicted"/>
<comment type="caution">
    <text evidence="2">The sequence shown here is derived from an EMBL/GenBank/DDBJ whole genome shotgun (WGS) entry which is preliminary data.</text>
</comment>
<keyword evidence="1" id="KW-1133">Transmembrane helix</keyword>
<evidence type="ECO:0000256" key="1">
    <source>
        <dbReference type="SAM" id="Phobius"/>
    </source>
</evidence>
<evidence type="ECO:0000313" key="3">
    <source>
        <dbReference type="Proteomes" id="UP001055247"/>
    </source>
</evidence>
<organism evidence="2 3">
    <name type="scientific">Methylobacterium hispanicum</name>
    <dbReference type="NCBI Taxonomy" id="270350"/>
    <lineage>
        <taxon>Bacteria</taxon>
        <taxon>Pseudomonadati</taxon>
        <taxon>Pseudomonadota</taxon>
        <taxon>Alphaproteobacteria</taxon>
        <taxon>Hyphomicrobiales</taxon>
        <taxon>Methylobacteriaceae</taxon>
        <taxon>Methylobacterium</taxon>
    </lineage>
</organism>
<name>A0AAV4ZGS6_9HYPH</name>